<evidence type="ECO:0000313" key="1">
    <source>
        <dbReference type="EMBL" id="CDW78785.1"/>
    </source>
</evidence>
<gene>
    <name evidence="1" type="primary">Contig14117.g15048</name>
    <name evidence="1" type="ORF">STYLEM_7769</name>
</gene>
<dbReference type="AlphaFoldDB" id="A0A078A934"/>
<sequence length="179" mass="20483">MPLKQKRNLGKALQKAVKSMDVFGIPVSLTYKNEPRIKSMTGGLATLLMRGGVLGYLLYQCVDVLKRKTIIQSSSLRIDLTNEENMYKLTQNEFDIAYKVEYNFLKTEPEKMGEVFKKDIEIDQKLKIASMAGQGQMRIVAAIQLKSLSRFKQEYFLAIKLILTLKQIEQKLANQKKSN</sequence>
<keyword evidence="2" id="KW-1185">Reference proteome</keyword>
<dbReference type="Proteomes" id="UP000039865">
    <property type="component" value="Unassembled WGS sequence"/>
</dbReference>
<name>A0A078A934_STYLE</name>
<dbReference type="InParanoid" id="A0A078A934"/>
<dbReference type="EMBL" id="CCKQ01007428">
    <property type="protein sequence ID" value="CDW78785.1"/>
    <property type="molecule type" value="Genomic_DNA"/>
</dbReference>
<evidence type="ECO:0000313" key="2">
    <source>
        <dbReference type="Proteomes" id="UP000039865"/>
    </source>
</evidence>
<accession>A0A078A934</accession>
<organism evidence="1 2">
    <name type="scientific">Stylonychia lemnae</name>
    <name type="common">Ciliate</name>
    <dbReference type="NCBI Taxonomy" id="5949"/>
    <lineage>
        <taxon>Eukaryota</taxon>
        <taxon>Sar</taxon>
        <taxon>Alveolata</taxon>
        <taxon>Ciliophora</taxon>
        <taxon>Intramacronucleata</taxon>
        <taxon>Spirotrichea</taxon>
        <taxon>Stichotrichia</taxon>
        <taxon>Sporadotrichida</taxon>
        <taxon>Oxytrichidae</taxon>
        <taxon>Stylonychinae</taxon>
        <taxon>Stylonychia</taxon>
    </lineage>
</organism>
<protein>
    <submittedName>
        <fullName evidence="1">Uncharacterized protein</fullName>
    </submittedName>
</protein>
<proteinExistence type="predicted"/>
<dbReference type="OrthoDB" id="288398at2759"/>
<reference evidence="1 2" key="1">
    <citation type="submission" date="2014-06" db="EMBL/GenBank/DDBJ databases">
        <authorList>
            <person name="Swart Estienne"/>
        </authorList>
    </citation>
    <scope>NUCLEOTIDE SEQUENCE [LARGE SCALE GENOMIC DNA]</scope>
    <source>
        <strain evidence="1 2">130c</strain>
    </source>
</reference>